<dbReference type="SUPFAM" id="SSF51905">
    <property type="entry name" value="FAD/NAD(P)-binding domain"/>
    <property type="match status" value="1"/>
</dbReference>
<evidence type="ECO:0000313" key="2">
    <source>
        <dbReference type="EMBL" id="SCB27118.1"/>
    </source>
</evidence>
<accession>A0A1C3VHF6</accession>
<dbReference type="OrthoDB" id="101972at2"/>
<feature type="domain" description="FAD-dependent urate hydroxylase HpyO/Asp monooxygenase CreE-like FAD/NAD(P)-binding" evidence="1">
    <location>
        <begin position="12"/>
        <end position="166"/>
    </location>
</feature>
<dbReference type="RefSeq" id="WP_075854425.1">
    <property type="nucleotide sequence ID" value="NZ_FMAC01000006.1"/>
</dbReference>
<organism evidence="2 3">
    <name type="scientific">Rhizobium hainanense</name>
    <dbReference type="NCBI Taxonomy" id="52131"/>
    <lineage>
        <taxon>Bacteria</taxon>
        <taxon>Pseudomonadati</taxon>
        <taxon>Pseudomonadota</taxon>
        <taxon>Alphaproteobacteria</taxon>
        <taxon>Hyphomicrobiales</taxon>
        <taxon>Rhizobiaceae</taxon>
        <taxon>Rhizobium/Agrobacterium group</taxon>
        <taxon>Rhizobium</taxon>
    </lineage>
</organism>
<dbReference type="PANTHER" id="PTHR40254">
    <property type="entry name" value="BLR0577 PROTEIN"/>
    <property type="match status" value="1"/>
</dbReference>
<reference evidence="3" key="1">
    <citation type="submission" date="2016-08" db="EMBL/GenBank/DDBJ databases">
        <authorList>
            <person name="Varghese N."/>
            <person name="Submissions Spin"/>
        </authorList>
    </citation>
    <scope>NUCLEOTIDE SEQUENCE [LARGE SCALE GENOMIC DNA]</scope>
    <source>
        <strain evidence="3">CCBAU 57015</strain>
    </source>
</reference>
<dbReference type="STRING" id="52131.GA0061100_10692"/>
<gene>
    <name evidence="2" type="ORF">GA0061100_10692</name>
</gene>
<dbReference type="PANTHER" id="PTHR40254:SF1">
    <property type="entry name" value="BLR0577 PROTEIN"/>
    <property type="match status" value="1"/>
</dbReference>
<dbReference type="Pfam" id="PF13454">
    <property type="entry name" value="NAD_binding_9"/>
    <property type="match status" value="1"/>
</dbReference>
<dbReference type="AlphaFoldDB" id="A0A1C3VHF6"/>
<proteinExistence type="predicted"/>
<evidence type="ECO:0000313" key="3">
    <source>
        <dbReference type="Proteomes" id="UP000186228"/>
    </source>
</evidence>
<dbReference type="InterPro" id="IPR052189">
    <property type="entry name" value="L-asp_N-monooxygenase_NS-form"/>
</dbReference>
<keyword evidence="3" id="KW-1185">Reference proteome</keyword>
<dbReference type="Proteomes" id="UP000186228">
    <property type="component" value="Unassembled WGS sequence"/>
</dbReference>
<dbReference type="InterPro" id="IPR038732">
    <property type="entry name" value="HpyO/CreE_NAD-binding"/>
</dbReference>
<protein>
    <submittedName>
        <fullName evidence="2">Uncharacterized NAD(P)/FAD-binding protein YdhS</fullName>
    </submittedName>
</protein>
<dbReference type="InterPro" id="IPR036188">
    <property type="entry name" value="FAD/NAD-bd_sf"/>
</dbReference>
<sequence>MYIDPHSHHSVVIVGGGFAGALTAIKLLDKTEVPLSITILEPREELGRGVAYSTTEAVHLVNGPASTFSLYPEEPDHLVRWLAGNASQYGWTPPADIAGSFPPRYIFGTYVRDELNRAITGARAGSTFRHVKASATGLVSAPHKVRITTSAGQSLEADEVVLALGVFQPPLNPRETSVADHPAFVASPWDAAALDRVVNADEILLIGSSLSMVDAVASMEARGFRGRYQAISRRGQLIESRRNVALERDFLAEGPLPRTARALLSIVKAERRALAAAAKDWQALPLAIRPYILPLWQKADDAERLRFARHLRAFWDVTAHRAAPESYRAVTDAIAEGRFRHQPARLFGLKPAGDLIAATLKTRSGTHRQSFGGIIDCRGHQLHDWRRISDPFVRSLVESGEVRPHSTGFGIDATPEGDVISEEGRVHRNISAIGHPLRGVAWESSSITEQRAQAIALADRILSKLTPLALAAS</sequence>
<dbReference type="Gene3D" id="3.50.50.60">
    <property type="entry name" value="FAD/NAD(P)-binding domain"/>
    <property type="match status" value="1"/>
</dbReference>
<dbReference type="EMBL" id="FMAC01000006">
    <property type="protein sequence ID" value="SCB27118.1"/>
    <property type="molecule type" value="Genomic_DNA"/>
</dbReference>
<name>A0A1C3VHF6_9HYPH</name>
<evidence type="ECO:0000259" key="1">
    <source>
        <dbReference type="Pfam" id="PF13454"/>
    </source>
</evidence>